<dbReference type="eggNOG" id="COG1408">
    <property type="taxonomic scope" value="Bacteria"/>
</dbReference>
<reference evidence="3" key="1">
    <citation type="submission" date="2009-10" db="EMBL/GenBank/DDBJ databases">
        <title>Complete sequence of Bacillus selenitireducens MLS10.</title>
        <authorList>
            <consortium name="US DOE Joint Genome Institute"/>
            <person name="Lucas S."/>
            <person name="Copeland A."/>
            <person name="Lapidus A."/>
            <person name="Glavina del Rio T."/>
            <person name="Dalin E."/>
            <person name="Tice H."/>
            <person name="Bruce D."/>
            <person name="Goodwin L."/>
            <person name="Pitluck S."/>
            <person name="Sims D."/>
            <person name="Brettin T."/>
            <person name="Detter J.C."/>
            <person name="Han C."/>
            <person name="Larimer F."/>
            <person name="Land M."/>
            <person name="Hauser L."/>
            <person name="Kyrpides N."/>
            <person name="Ovchinnikova G."/>
            <person name="Stolz J."/>
        </authorList>
    </citation>
    <scope>NUCLEOTIDE SEQUENCE [LARGE SCALE GENOMIC DNA]</scope>
    <source>
        <strain evidence="3">MLS10</strain>
    </source>
</reference>
<dbReference type="SUPFAM" id="SSF56300">
    <property type="entry name" value="Metallo-dependent phosphatases"/>
    <property type="match status" value="1"/>
</dbReference>
<dbReference type="PANTHER" id="PTHR31302:SF0">
    <property type="entry name" value="TRANSMEMBRANE PROTEIN WITH METALLOPHOSPHOESTERASE DOMAIN"/>
    <property type="match status" value="1"/>
</dbReference>
<dbReference type="CDD" id="cd07385">
    <property type="entry name" value="MPP_YkuE_C"/>
    <property type="match status" value="1"/>
</dbReference>
<dbReference type="KEGG" id="bse:Bsel_1931"/>
<organism evidence="3 4">
    <name type="scientific">Bacillus selenitireducens (strain ATCC 700615 / DSM 15326 / MLS10)</name>
    <dbReference type="NCBI Taxonomy" id="439292"/>
    <lineage>
        <taxon>Bacteria</taxon>
        <taxon>Bacillati</taxon>
        <taxon>Bacillota</taxon>
        <taxon>Bacilli</taxon>
        <taxon>Bacillales</taxon>
        <taxon>Bacillaceae</taxon>
        <taxon>Salisediminibacterium</taxon>
    </lineage>
</organism>
<evidence type="ECO:0000313" key="4">
    <source>
        <dbReference type="Proteomes" id="UP000000271"/>
    </source>
</evidence>
<gene>
    <name evidence="3" type="ordered locus">Bsel_1931</name>
</gene>
<evidence type="ECO:0000256" key="1">
    <source>
        <dbReference type="SAM" id="Phobius"/>
    </source>
</evidence>
<keyword evidence="1" id="KW-1133">Transmembrane helix</keyword>
<dbReference type="InterPro" id="IPR051158">
    <property type="entry name" value="Metallophosphoesterase_sf"/>
</dbReference>
<feature type="domain" description="Calcineurin-like phosphoesterase" evidence="2">
    <location>
        <begin position="150"/>
        <end position="315"/>
    </location>
</feature>
<keyword evidence="4" id="KW-1185">Reference proteome</keyword>
<dbReference type="Gene3D" id="3.60.21.10">
    <property type="match status" value="1"/>
</dbReference>
<dbReference type="InterPro" id="IPR029052">
    <property type="entry name" value="Metallo-depent_PP-like"/>
</dbReference>
<name>D6XUE9_BACIE</name>
<keyword evidence="1" id="KW-0812">Transmembrane</keyword>
<evidence type="ECO:0000313" key="3">
    <source>
        <dbReference type="EMBL" id="ADH99435.1"/>
    </source>
</evidence>
<feature type="transmembrane region" description="Helical" evidence="1">
    <location>
        <begin position="40"/>
        <end position="58"/>
    </location>
</feature>
<dbReference type="EMBL" id="CP001791">
    <property type="protein sequence ID" value="ADH99435.1"/>
    <property type="molecule type" value="Genomic_DNA"/>
</dbReference>
<dbReference type="InterPro" id="IPR004843">
    <property type="entry name" value="Calcineurin-like_PHP"/>
</dbReference>
<evidence type="ECO:0000259" key="2">
    <source>
        <dbReference type="Pfam" id="PF00149"/>
    </source>
</evidence>
<dbReference type="GO" id="GO:0016787">
    <property type="term" value="F:hydrolase activity"/>
    <property type="evidence" value="ECO:0007669"/>
    <property type="project" value="InterPro"/>
</dbReference>
<sequence length="375" mass="42491">MKTVKVVLSITLFLILYTSIHLYFAWLFSYVIETVTGVQSFWLIAILFLLAGYSFPLGQMIKPLRVLKTFGAIWFGFIQFAFLVFPAAHAIVWIASRTGIPFEPLVYSAGVSVFLLFIIYAAVGYYFANSPVIRDHSIRVNKVSTELTEMKAAVISDTHFGPLAGRAAVERLLEKLTSLNPDIIFIVGDFVDDEPDYFVQHGLHQLFKKLKAPLGIYGVLGNHEYYGGKRKEITEMMENIGIHVLLDDVHTIDGKLQIVGRRDKTDRKRHSVERLFQDQAIKGELPLVVLDHQPVELESFPEYPVHMSLSGHTHRGQIWPNHVFTQKLFPLDWGYKQFGQVHSFVSSGYGFWGPPLRIGSRSEILFIQVSFSGAP</sequence>
<dbReference type="OrthoDB" id="9780884at2"/>
<feature type="transmembrane region" description="Helical" evidence="1">
    <location>
        <begin position="106"/>
        <end position="128"/>
    </location>
</feature>
<dbReference type="HOGENOM" id="CLU_025443_0_0_9"/>
<dbReference type="AlphaFoldDB" id="D6XUE9"/>
<keyword evidence="1" id="KW-0472">Membrane</keyword>
<protein>
    <submittedName>
        <fullName evidence="3">Metallophosphoesterase</fullName>
    </submittedName>
</protein>
<dbReference type="Pfam" id="PF00149">
    <property type="entry name" value="Metallophos"/>
    <property type="match status" value="1"/>
</dbReference>
<accession>D6XUE9</accession>
<feature type="transmembrane region" description="Helical" evidence="1">
    <location>
        <begin position="7"/>
        <end position="28"/>
    </location>
</feature>
<dbReference type="PANTHER" id="PTHR31302">
    <property type="entry name" value="TRANSMEMBRANE PROTEIN WITH METALLOPHOSPHOESTERASE DOMAIN-RELATED"/>
    <property type="match status" value="1"/>
</dbReference>
<proteinExistence type="predicted"/>
<dbReference type="STRING" id="439292.Bsel_1931"/>
<feature type="transmembrane region" description="Helical" evidence="1">
    <location>
        <begin position="70"/>
        <end position="94"/>
    </location>
</feature>
<dbReference type="Proteomes" id="UP000000271">
    <property type="component" value="Chromosome"/>
</dbReference>